<dbReference type="EMBL" id="FWEV01000325">
    <property type="protein sequence ID" value="SLM32819.1"/>
    <property type="molecule type" value="Genomic_DNA"/>
</dbReference>
<evidence type="ECO:0000313" key="2">
    <source>
        <dbReference type="EMBL" id="SLM32819.1"/>
    </source>
</evidence>
<reference evidence="1" key="2">
    <citation type="submission" date="2012-12" db="EMBL/GenBank/DDBJ databases">
        <title>Region harboring genes involved in magnetosome formation of Candidatus Desulfamplus magnetosmortis.</title>
        <authorList>
            <person name="Lefevre C.T."/>
            <person name="Bazylinski D.A."/>
        </authorList>
    </citation>
    <scope>NUCLEOTIDE SEQUENCE</scope>
    <source>
        <strain evidence="1">BW-1</strain>
    </source>
</reference>
<dbReference type="AlphaFoldDB" id="L0R412"/>
<reference evidence="2 3" key="3">
    <citation type="submission" date="2017-03" db="EMBL/GenBank/DDBJ databases">
        <authorList>
            <person name="Afonso C.L."/>
            <person name="Miller P.J."/>
            <person name="Scott M.A."/>
            <person name="Spackman E."/>
            <person name="Goraichik I."/>
            <person name="Dimitrov K.M."/>
            <person name="Suarez D.L."/>
            <person name="Swayne D.E."/>
        </authorList>
    </citation>
    <scope>NUCLEOTIDE SEQUENCE [LARGE SCALE GENOMIC DNA]</scope>
    <source>
        <strain evidence="2">PRJEB14757</strain>
    </source>
</reference>
<protein>
    <submittedName>
        <fullName evidence="1">Uncharacterized protein</fullName>
    </submittedName>
</protein>
<dbReference type="Pfam" id="PF11659">
    <property type="entry name" value="DUF3261"/>
    <property type="match status" value="1"/>
</dbReference>
<reference evidence="1" key="1">
    <citation type="submission" date="2012-10" db="EMBL/GenBank/DDBJ databases">
        <authorList>
            <person name="Lefevre C."/>
        </authorList>
    </citation>
    <scope>NUCLEOTIDE SEQUENCE</scope>
    <source>
        <strain evidence="1">BW-1</strain>
    </source>
</reference>
<accession>L0R412</accession>
<keyword evidence="3" id="KW-1185">Reference proteome</keyword>
<dbReference type="EMBL" id="HF547348">
    <property type="protein sequence ID" value="CCO06768.1"/>
    <property type="molecule type" value="Genomic_DNA"/>
</dbReference>
<dbReference type="STRING" id="1246637.MTBBW1_80162"/>
<dbReference type="RefSeq" id="WP_080798454.1">
    <property type="nucleotide sequence ID" value="NZ_LT828540.1"/>
</dbReference>
<evidence type="ECO:0000313" key="1">
    <source>
        <dbReference type="EMBL" id="CCO06768.1"/>
    </source>
</evidence>
<organism evidence="1">
    <name type="scientific">Desulfamplus magnetovallimortis</name>
    <dbReference type="NCBI Taxonomy" id="1246637"/>
    <lineage>
        <taxon>Bacteria</taxon>
        <taxon>Pseudomonadati</taxon>
        <taxon>Thermodesulfobacteriota</taxon>
        <taxon>Desulfobacteria</taxon>
        <taxon>Desulfobacterales</taxon>
        <taxon>Desulfobacteraceae</taxon>
        <taxon>Desulfamplus</taxon>
    </lineage>
</organism>
<dbReference type="OrthoDB" id="9846178at2"/>
<gene>
    <name evidence="1" type="ORF">DEMABW1_80162</name>
    <name evidence="2" type="ORF">MTBBW1_80162</name>
</gene>
<dbReference type="Proteomes" id="UP000191931">
    <property type="component" value="Unassembled WGS sequence"/>
</dbReference>
<sequence length="252" mass="29290">MRDFISFRNRSAITCLFQNRRLLQVRLLALLLISACTPLVPEHQLKLPEGMTDLSISRQLEQYNSDIATKVECINSVVFSYRGQSFVSLGPLKIDESDNSFSMAALNPMGVLLFQVQVKNGEIEKAYTLPEFKELKKAVQTIRTDIQRLYFDRSVTTAGRKIYRKPESVSFKMEGEEDGVIQYIFSGEPLRLISKIFFRDGEKVWSADYYSYLTDEKGKIFPQETFFKHYMHHYTLAITTKKYMNRENEPVE</sequence>
<proteinExistence type="predicted"/>
<name>L0R412_9BACT</name>
<dbReference type="InterPro" id="IPR021675">
    <property type="entry name" value="DUF3261"/>
</dbReference>
<evidence type="ECO:0000313" key="3">
    <source>
        <dbReference type="Proteomes" id="UP000191931"/>
    </source>
</evidence>